<dbReference type="EMBL" id="LBMM01007578">
    <property type="protein sequence ID" value="KMQ89611.1"/>
    <property type="molecule type" value="Genomic_DNA"/>
</dbReference>
<dbReference type="AlphaFoldDB" id="A0A0J7KHD1"/>
<proteinExistence type="predicted"/>
<dbReference type="STRING" id="67767.A0A0J7KHD1"/>
<protein>
    <submittedName>
        <fullName evidence="1">Uncharacterized protein</fullName>
    </submittedName>
</protein>
<sequence>MLREQETRSGVGKPTRPKCFLFESLNFLEKHMVHRKSITNMSFSQPSTSMMHQANKGINQDEDFRVREEMTSPQVISQRSFSQNKSMISKNNISALERPWTSSPLQHQSQLSDSMVKQVDNLIPAPTHMPDTQPALVSINTVTAFDCFNTAINYFTIRAISCFITTATNYFTIRAISCFIITAINCFPLAPIDYFQFSAIYALRFRF</sequence>
<accession>A0A0J7KHD1</accession>
<gene>
    <name evidence="1" type="ORF">RF55_10743</name>
</gene>
<keyword evidence="2" id="KW-1185">Reference proteome</keyword>
<organism evidence="1 2">
    <name type="scientific">Lasius niger</name>
    <name type="common">Black garden ant</name>
    <dbReference type="NCBI Taxonomy" id="67767"/>
    <lineage>
        <taxon>Eukaryota</taxon>
        <taxon>Metazoa</taxon>
        <taxon>Ecdysozoa</taxon>
        <taxon>Arthropoda</taxon>
        <taxon>Hexapoda</taxon>
        <taxon>Insecta</taxon>
        <taxon>Pterygota</taxon>
        <taxon>Neoptera</taxon>
        <taxon>Endopterygota</taxon>
        <taxon>Hymenoptera</taxon>
        <taxon>Apocrita</taxon>
        <taxon>Aculeata</taxon>
        <taxon>Formicoidea</taxon>
        <taxon>Formicidae</taxon>
        <taxon>Formicinae</taxon>
        <taxon>Lasius</taxon>
        <taxon>Lasius</taxon>
    </lineage>
</organism>
<evidence type="ECO:0000313" key="1">
    <source>
        <dbReference type="EMBL" id="KMQ89611.1"/>
    </source>
</evidence>
<evidence type="ECO:0000313" key="2">
    <source>
        <dbReference type="Proteomes" id="UP000036403"/>
    </source>
</evidence>
<name>A0A0J7KHD1_LASNI</name>
<dbReference type="PaxDb" id="67767-A0A0J7KHD1"/>
<reference evidence="1 2" key="1">
    <citation type="submission" date="2015-04" db="EMBL/GenBank/DDBJ databases">
        <title>Lasius niger genome sequencing.</title>
        <authorList>
            <person name="Konorov E.A."/>
            <person name="Nikitin M.A."/>
            <person name="Kirill M.V."/>
            <person name="Chang P."/>
        </authorList>
    </citation>
    <scope>NUCLEOTIDE SEQUENCE [LARGE SCALE GENOMIC DNA]</scope>
    <source>
        <tissue evidence="1">Whole</tissue>
    </source>
</reference>
<dbReference type="OrthoDB" id="10541244at2759"/>
<dbReference type="Proteomes" id="UP000036403">
    <property type="component" value="Unassembled WGS sequence"/>
</dbReference>
<comment type="caution">
    <text evidence="1">The sequence shown here is derived from an EMBL/GenBank/DDBJ whole genome shotgun (WGS) entry which is preliminary data.</text>
</comment>